<organism evidence="3 4">
    <name type="scientific">Nocardioides marmorisolisilvae</name>
    <dbReference type="NCBI Taxonomy" id="1542737"/>
    <lineage>
        <taxon>Bacteria</taxon>
        <taxon>Bacillati</taxon>
        <taxon>Actinomycetota</taxon>
        <taxon>Actinomycetes</taxon>
        <taxon>Propionibacteriales</taxon>
        <taxon>Nocardioidaceae</taxon>
        <taxon>Nocardioides</taxon>
    </lineage>
</organism>
<evidence type="ECO:0000256" key="1">
    <source>
        <dbReference type="ARBA" id="ARBA00022741"/>
    </source>
</evidence>
<dbReference type="AlphaFoldDB" id="A0A3N0DUC3"/>
<proteinExistence type="predicted"/>
<accession>A0A3N0DUC3</accession>
<protein>
    <submittedName>
        <fullName evidence="3">MinD/ParA family protein</fullName>
    </submittedName>
</protein>
<keyword evidence="1" id="KW-0547">Nucleotide-binding</keyword>
<dbReference type="InterPro" id="IPR050625">
    <property type="entry name" value="ParA/MinD_ATPase"/>
</dbReference>
<dbReference type="GO" id="GO:0005829">
    <property type="term" value="C:cytosol"/>
    <property type="evidence" value="ECO:0007669"/>
    <property type="project" value="TreeGrafter"/>
</dbReference>
<evidence type="ECO:0000313" key="3">
    <source>
        <dbReference type="EMBL" id="RNL79086.1"/>
    </source>
</evidence>
<dbReference type="EMBL" id="RJSG01000002">
    <property type="protein sequence ID" value="RNL79086.1"/>
    <property type="molecule type" value="Genomic_DNA"/>
</dbReference>
<dbReference type="GO" id="GO:0005524">
    <property type="term" value="F:ATP binding"/>
    <property type="evidence" value="ECO:0007669"/>
    <property type="project" value="TreeGrafter"/>
</dbReference>
<dbReference type="OrthoDB" id="3448281at2"/>
<gene>
    <name evidence="3" type="ORF">EFL95_08595</name>
</gene>
<keyword evidence="2" id="KW-0067">ATP-binding</keyword>
<dbReference type="GO" id="GO:0016887">
    <property type="term" value="F:ATP hydrolysis activity"/>
    <property type="evidence" value="ECO:0007669"/>
    <property type="project" value="TreeGrafter"/>
</dbReference>
<keyword evidence="4" id="KW-1185">Reference proteome</keyword>
<dbReference type="PANTHER" id="PTHR43384">
    <property type="entry name" value="SEPTUM SITE-DETERMINING PROTEIN MIND HOMOLOG, CHLOROPLASTIC-RELATED"/>
    <property type="match status" value="1"/>
</dbReference>
<dbReference type="Gene3D" id="3.40.50.300">
    <property type="entry name" value="P-loop containing nucleotide triphosphate hydrolases"/>
    <property type="match status" value="1"/>
</dbReference>
<reference evidence="3 4" key="1">
    <citation type="submission" date="2018-11" db="EMBL/GenBank/DDBJ databases">
        <authorList>
            <person name="Li F."/>
        </authorList>
    </citation>
    <scope>NUCLEOTIDE SEQUENCE [LARGE SCALE GENOMIC DNA]</scope>
    <source>
        <strain evidence="3 4">KIS18-7</strain>
    </source>
</reference>
<dbReference type="Pfam" id="PF10609">
    <property type="entry name" value="ParA"/>
    <property type="match status" value="1"/>
</dbReference>
<dbReference type="RefSeq" id="WP_123233588.1">
    <property type="nucleotide sequence ID" value="NZ_RJSG01000002.1"/>
</dbReference>
<comment type="caution">
    <text evidence="3">The sequence shown here is derived from an EMBL/GenBank/DDBJ whole genome shotgun (WGS) entry which is preliminary data.</text>
</comment>
<evidence type="ECO:0000256" key="2">
    <source>
        <dbReference type="ARBA" id="ARBA00022840"/>
    </source>
</evidence>
<name>A0A3N0DUC3_9ACTN</name>
<dbReference type="PANTHER" id="PTHR43384:SF13">
    <property type="entry name" value="SLR0110 PROTEIN"/>
    <property type="match status" value="1"/>
</dbReference>
<evidence type="ECO:0000313" key="4">
    <source>
        <dbReference type="Proteomes" id="UP000277094"/>
    </source>
</evidence>
<dbReference type="SUPFAM" id="SSF52540">
    <property type="entry name" value="P-loop containing nucleoside triphosphate hydrolases"/>
    <property type="match status" value="1"/>
</dbReference>
<dbReference type="InterPro" id="IPR033756">
    <property type="entry name" value="YlxH/NBP35"/>
</dbReference>
<sequence length="398" mass="42368">MPVLVENDAAWANALAAGLPAGTQVVGTVPQLDNWLAHQDGEYAVVLGPNTQLADAVAVAERLRFDHPTTGIVLLRHELTADVFQTAMRAGIPAVVAANDVEGMAAAVDRCRQTWEAIRGPAAPSGDRDGTVITVFSPKGGVGKTTVAVNLAVALSGSGAARVCIVDLDLAFGDVAITLQLIPEHTIAEAVDAEEHLDFSLLETLLTRHENCSILAAPTHPEGKDRVSPALIRRVLRILRQHFDYILVDTSPSFDDQVLHAFDETDECILVATLDVPTVKNVKVALETLDSLNLVAGHRHLLLNRADDEVGLSPSNVESLLKMPVKTALPSAFAVANATNHGRPIVLSRPDHPVSRALIKLAQDLSAGKKDIVAAKNAVAPTAVEDDSKRGLFGRRRK</sequence>
<dbReference type="Proteomes" id="UP000277094">
    <property type="component" value="Unassembled WGS sequence"/>
</dbReference>
<dbReference type="GO" id="GO:0051782">
    <property type="term" value="P:negative regulation of cell division"/>
    <property type="evidence" value="ECO:0007669"/>
    <property type="project" value="TreeGrafter"/>
</dbReference>
<dbReference type="GO" id="GO:0009898">
    <property type="term" value="C:cytoplasmic side of plasma membrane"/>
    <property type="evidence" value="ECO:0007669"/>
    <property type="project" value="TreeGrafter"/>
</dbReference>
<dbReference type="InterPro" id="IPR027417">
    <property type="entry name" value="P-loop_NTPase"/>
</dbReference>